<evidence type="ECO:0000313" key="2">
    <source>
        <dbReference type="EMBL" id="EDR23676.1"/>
    </source>
</evidence>
<proteinExistence type="predicted"/>
<reference evidence="2" key="2">
    <citation type="submission" date="2007-12" db="EMBL/GenBank/DDBJ databases">
        <authorList>
            <person name="Lorenzi H."/>
            <person name="Inman J."/>
            <person name="Schobel S."/>
            <person name="Amedeo P."/>
            <person name="Caler E."/>
        </authorList>
    </citation>
    <scope>NUCLEOTIDE SEQUENCE</scope>
    <source>
        <strain evidence="2">SAW760</strain>
    </source>
</reference>
<evidence type="ECO:0000313" key="3">
    <source>
        <dbReference type="Proteomes" id="UP000008076"/>
    </source>
</evidence>
<dbReference type="VEuPathDB" id="AmoebaDB:EDI_079870"/>
<dbReference type="AlphaFoldDB" id="B0EP70"/>
<name>B0EP70_ENTDS</name>
<dbReference type="OrthoDB" id="33690at2759"/>
<organism evidence="3">
    <name type="scientific">Entamoeba dispar (strain ATCC PRA-260 / SAW760)</name>
    <dbReference type="NCBI Taxonomy" id="370354"/>
    <lineage>
        <taxon>Eukaryota</taxon>
        <taxon>Amoebozoa</taxon>
        <taxon>Evosea</taxon>
        <taxon>Archamoebae</taxon>
        <taxon>Mastigamoebida</taxon>
        <taxon>Entamoebidae</taxon>
        <taxon>Entamoeba</taxon>
    </lineage>
</organism>
<keyword evidence="3" id="KW-1185">Reference proteome</keyword>
<evidence type="ECO:0000313" key="1">
    <source>
        <dbReference type="EMBL" id="EDR22616.1"/>
    </source>
</evidence>
<dbReference type="KEGG" id="edi:EDI_079870"/>
<dbReference type="KEGG" id="edi:EDI_241150"/>
<accession>B0EP70</accession>
<dbReference type="VEuPathDB" id="AmoebaDB:EDI_241150"/>
<protein>
    <submittedName>
        <fullName evidence="2">Uncharacterized protein</fullName>
    </submittedName>
</protein>
<dbReference type="RefSeq" id="XP_001740947.1">
    <property type="nucleotide sequence ID" value="XM_001740895.1"/>
</dbReference>
<gene>
    <name evidence="2" type="ORF">EDI_079870</name>
    <name evidence="1" type="ORF">EDI_241150</name>
</gene>
<dbReference type="Proteomes" id="UP000008076">
    <property type="component" value="Unassembled WGS sequence"/>
</dbReference>
<dbReference type="EMBL" id="DS550610">
    <property type="protein sequence ID" value="EDR22616.1"/>
    <property type="molecule type" value="Genomic_DNA"/>
</dbReference>
<sequence length="181" mass="21491">MSKKINKTYLSHIKTLNNESLLEGTIIYFLSNYYSIIVTRPSKKSTMTVPFIRIKRIERNGESLDIPKFIKRRGKEYFEIHKNKRAIVKTIRRRERSRRRMETMHLLEDFLFNEGIYVNVENESVNGIGPNSWIYQSREKKVINSTEIREIGMKVISYITNELTTKNQVIIERNTILSMLN</sequence>
<dbReference type="RefSeq" id="XP_001739930.1">
    <property type="nucleotide sequence ID" value="XM_001739878.1"/>
</dbReference>
<dbReference type="GeneID" id="5886127"/>
<dbReference type="EMBL" id="DS550205">
    <property type="protein sequence ID" value="EDR23676.1"/>
    <property type="molecule type" value="Genomic_DNA"/>
</dbReference>
<reference evidence="3" key="1">
    <citation type="submission" date="2007-12" db="EMBL/GenBank/DDBJ databases">
        <title>Annotation of Entamoeba dispar SAW760.</title>
        <authorList>
            <person name="Lorenzi H."/>
            <person name="Inman J."/>
            <person name="Schobel S."/>
            <person name="Amedeo P."/>
            <person name="Caler E."/>
        </authorList>
    </citation>
    <scope>NUCLEOTIDE SEQUENCE [LARGE SCALE GENOMIC DNA]</scope>
    <source>
        <strain evidence="3">ATCC PRA-260 / SAW760</strain>
    </source>
</reference>
<dbReference type="OMA" id="RRMETMH"/>
<dbReference type="GeneID" id="5885081"/>